<sequence length="1168" mass="131691">MPPKGSGNLREEDFRYNEARTEVQCKICAAEGVPTWIAVKSATRHLTYPAHSQAVALAEDRRRRLECLERERESDSATNALREIWFATPVAAASTSSRVTSDAEAEMWEAYRINGADFSAGEITENREAQQRQLCLDTEVFGLWNPDAMARKLGFGAADSTLIEDDPEDDFLAEIMGNVDLRTPEPDEIQSALQDFAPGVESNPWFPYPTKMVRMFLLDTLDNLPRLRISSSLMRVILWVLKEGNCKDVPSFDHLRRVQKTIRVQCEISSIPCKSVQGNVFFMNDPKAIIAQDWSNPATRKFIHVYPEIPEDGIIREIWHAKKWRKDMDLDILSPMYDAGVSHYYVNEVARLRDGSFVVPIRWVKFRGKVYADAYSVVFNDAGEATIVDSETSLICSEDLVNNYHDLEAAGKIPTWGVLSIEAGYPDRMPNPKRIIAAGQQFREFQAAVEVTHTEPVEVQDELGNVSCFCLHVNAGPSDNPMQSEVSGHIGGKGNCFCRKCRVGGTQNEKATNEGYHTLFEAGAPCTKGLILEELEKQVKLGYLGVAKHVKDSQTETGVKDTYTQFWIDELLTRFKQMKKDQPTRSVQEIQEELIQWTVDNRDKSTVCFDPTKDTPIEILHTILLGVIKYIWHITHTPWSAEQKQIYSHRLQSTNTDGLSIHAIRSNYIMQYAGSLIGRQFKTIAQTNIFHVRDLVTDDQFSAWKAAGELAALLWFPEIRNLDDYRRDLKVAVANILDIFATIDPSKIVTKPKYHLLVHIDEDVVQFGPLVGVATETFEAFNGVFRYCSILSNHLAPSRDIALQLADQEGLKHRLTGGRWRAGEDRTWTRAGSGVRHFMADHPILQRLVGWTEHKVLKHGEVKLVSVKRGQKERESYTLKSTSAARASNYGLHSPESTWSRCIYVISESLDECRVDSWVFAKSPSAQDSSVISGRISDILVNSAGVVLVVLERFQVLSSRDEMYGMPVLLELIVSSEPQVQFNVQHDCHSAKFGATGVRFRMQERVESGKTENYIVHASLARFIINTHAFHNAHLLRATLPRDLIAPIPLFPDREAKHHELAAQLREQVASRKAAAATKKRKRSQADEDSENEAEEERPRKARKGAKRRKNAEPVPPSGSMVATRTRRIITQTERAKAAQELDSEDEGEDNSEASDDVYDGSDGEYSD</sequence>
<protein>
    <submittedName>
        <fullName evidence="2">Uncharacterized protein</fullName>
    </submittedName>
</protein>
<feature type="compositionally biased region" description="Acidic residues" evidence="1">
    <location>
        <begin position="1087"/>
        <end position="1096"/>
    </location>
</feature>
<feature type="region of interest" description="Disordered" evidence="1">
    <location>
        <begin position="1067"/>
        <end position="1168"/>
    </location>
</feature>
<dbReference type="Proteomes" id="UP001221757">
    <property type="component" value="Unassembled WGS sequence"/>
</dbReference>
<evidence type="ECO:0000256" key="1">
    <source>
        <dbReference type="SAM" id="MobiDB-lite"/>
    </source>
</evidence>
<evidence type="ECO:0000313" key="3">
    <source>
        <dbReference type="Proteomes" id="UP001221757"/>
    </source>
</evidence>
<feature type="compositionally biased region" description="Acidic residues" evidence="1">
    <location>
        <begin position="1142"/>
        <end position="1168"/>
    </location>
</feature>
<dbReference type="AlphaFoldDB" id="A0AAD7GLX8"/>
<name>A0AAD7GLX8_MYCRO</name>
<proteinExistence type="predicted"/>
<dbReference type="EMBL" id="JARKIE010000031">
    <property type="protein sequence ID" value="KAJ7697137.1"/>
    <property type="molecule type" value="Genomic_DNA"/>
</dbReference>
<comment type="caution">
    <text evidence="2">The sequence shown here is derived from an EMBL/GenBank/DDBJ whole genome shotgun (WGS) entry which is preliminary data.</text>
</comment>
<accession>A0AAD7GLX8</accession>
<gene>
    <name evidence="2" type="ORF">B0H17DRAFT_1130453</name>
</gene>
<keyword evidence="3" id="KW-1185">Reference proteome</keyword>
<evidence type="ECO:0000313" key="2">
    <source>
        <dbReference type="EMBL" id="KAJ7697137.1"/>
    </source>
</evidence>
<feature type="compositionally biased region" description="Basic residues" evidence="1">
    <location>
        <begin position="1100"/>
        <end position="1110"/>
    </location>
</feature>
<organism evidence="2 3">
    <name type="scientific">Mycena rosella</name>
    <name type="common">Pink bonnet</name>
    <name type="synonym">Agaricus rosellus</name>
    <dbReference type="NCBI Taxonomy" id="1033263"/>
    <lineage>
        <taxon>Eukaryota</taxon>
        <taxon>Fungi</taxon>
        <taxon>Dikarya</taxon>
        <taxon>Basidiomycota</taxon>
        <taxon>Agaricomycotina</taxon>
        <taxon>Agaricomycetes</taxon>
        <taxon>Agaricomycetidae</taxon>
        <taxon>Agaricales</taxon>
        <taxon>Marasmiineae</taxon>
        <taxon>Mycenaceae</taxon>
        <taxon>Mycena</taxon>
    </lineage>
</organism>
<reference evidence="2" key="1">
    <citation type="submission" date="2023-03" db="EMBL/GenBank/DDBJ databases">
        <title>Massive genome expansion in bonnet fungi (Mycena s.s.) driven by repeated elements and novel gene families across ecological guilds.</title>
        <authorList>
            <consortium name="Lawrence Berkeley National Laboratory"/>
            <person name="Harder C.B."/>
            <person name="Miyauchi S."/>
            <person name="Viragh M."/>
            <person name="Kuo A."/>
            <person name="Thoen E."/>
            <person name="Andreopoulos B."/>
            <person name="Lu D."/>
            <person name="Skrede I."/>
            <person name="Drula E."/>
            <person name="Henrissat B."/>
            <person name="Morin E."/>
            <person name="Kohler A."/>
            <person name="Barry K."/>
            <person name="LaButti K."/>
            <person name="Morin E."/>
            <person name="Salamov A."/>
            <person name="Lipzen A."/>
            <person name="Mereny Z."/>
            <person name="Hegedus B."/>
            <person name="Baldrian P."/>
            <person name="Stursova M."/>
            <person name="Weitz H."/>
            <person name="Taylor A."/>
            <person name="Grigoriev I.V."/>
            <person name="Nagy L.G."/>
            <person name="Martin F."/>
            <person name="Kauserud H."/>
        </authorList>
    </citation>
    <scope>NUCLEOTIDE SEQUENCE</scope>
    <source>
        <strain evidence="2">CBHHK067</strain>
    </source>
</reference>
<dbReference type="PANTHER" id="PTHR31912">
    <property type="entry name" value="IP13529P"/>
    <property type="match status" value="1"/>
</dbReference>
<dbReference type="PANTHER" id="PTHR31912:SF34">
    <property type="entry name" value="NOTOCHORD-RELATED PROTEIN"/>
    <property type="match status" value="1"/>
</dbReference>